<organism evidence="1 2">
    <name type="scientific">Paludisphaera mucosa</name>
    <dbReference type="NCBI Taxonomy" id="3030827"/>
    <lineage>
        <taxon>Bacteria</taxon>
        <taxon>Pseudomonadati</taxon>
        <taxon>Planctomycetota</taxon>
        <taxon>Planctomycetia</taxon>
        <taxon>Isosphaerales</taxon>
        <taxon>Isosphaeraceae</taxon>
        <taxon>Paludisphaera</taxon>
    </lineage>
</organism>
<evidence type="ECO:0000313" key="2">
    <source>
        <dbReference type="Proteomes" id="UP001216907"/>
    </source>
</evidence>
<dbReference type="Gene3D" id="3.30.2310.20">
    <property type="entry name" value="RelE-like"/>
    <property type="match status" value="1"/>
</dbReference>
<dbReference type="InterPro" id="IPR035093">
    <property type="entry name" value="RelE/ParE_toxin_dom_sf"/>
</dbReference>
<comment type="caution">
    <text evidence="1">The sequence shown here is derived from an EMBL/GenBank/DDBJ whole genome shotgun (WGS) entry which is preliminary data.</text>
</comment>
<evidence type="ECO:0000313" key="1">
    <source>
        <dbReference type="EMBL" id="MDG3008108.1"/>
    </source>
</evidence>
<dbReference type="Proteomes" id="UP001216907">
    <property type="component" value="Unassembled WGS sequence"/>
</dbReference>
<keyword evidence="2" id="KW-1185">Reference proteome</keyword>
<dbReference type="RefSeq" id="WP_277864435.1">
    <property type="nucleotide sequence ID" value="NZ_JARRAG010000003.1"/>
</dbReference>
<sequence>MTRSHRVAPAADRDIDDQAAYLMEEADIDLALRFLAAADVAFARIAPMPGMGRRWESVDPRPADLRIWRIKGFRNHPAFIVSPTTSSRSSACCTPPAAWARCSNPEPSSPIDA</sequence>
<dbReference type="EMBL" id="JARRAG010000003">
    <property type="protein sequence ID" value="MDG3008108.1"/>
    <property type="molecule type" value="Genomic_DNA"/>
</dbReference>
<protein>
    <submittedName>
        <fullName evidence="1">Type II toxin-antitoxin system RelE/ParE family toxin</fullName>
    </submittedName>
</protein>
<name>A0ABT6FKK6_9BACT</name>
<gene>
    <name evidence="1" type="ORF">PZE19_30450</name>
</gene>
<accession>A0ABT6FKK6</accession>
<proteinExistence type="predicted"/>
<reference evidence="1 2" key="1">
    <citation type="submission" date="2023-03" db="EMBL/GenBank/DDBJ databases">
        <title>Paludisphaera mucosa sp. nov. a novel planctomycete from northern fen.</title>
        <authorList>
            <person name="Ivanova A."/>
        </authorList>
    </citation>
    <scope>NUCLEOTIDE SEQUENCE [LARGE SCALE GENOMIC DNA]</scope>
    <source>
        <strain evidence="1 2">Pla2</strain>
    </source>
</reference>